<dbReference type="InterPro" id="IPR013783">
    <property type="entry name" value="Ig-like_fold"/>
</dbReference>
<evidence type="ECO:0000256" key="1">
    <source>
        <dbReference type="ARBA" id="ARBA00022614"/>
    </source>
</evidence>
<dbReference type="PANTHER" id="PTHR24366">
    <property type="entry name" value="IG(IMMUNOGLOBULIN) AND LRR(LEUCINE RICH REPEAT) DOMAINS"/>
    <property type="match status" value="1"/>
</dbReference>
<dbReference type="InterPro" id="IPR003599">
    <property type="entry name" value="Ig_sub"/>
</dbReference>
<evidence type="ECO:0000256" key="2">
    <source>
        <dbReference type="ARBA" id="ARBA00022729"/>
    </source>
</evidence>
<feature type="region of interest" description="Disordered" evidence="8">
    <location>
        <begin position="677"/>
        <end position="697"/>
    </location>
</feature>
<evidence type="ECO:0000256" key="5">
    <source>
        <dbReference type="ARBA" id="ARBA00023180"/>
    </source>
</evidence>
<dbReference type="InterPro" id="IPR003598">
    <property type="entry name" value="Ig_sub2"/>
</dbReference>
<evidence type="ECO:0000256" key="4">
    <source>
        <dbReference type="ARBA" id="ARBA00023157"/>
    </source>
</evidence>
<dbReference type="EMBL" id="OU898284">
    <property type="protein sequence ID" value="CAG9840137.1"/>
    <property type="molecule type" value="Genomic_DNA"/>
</dbReference>
<feature type="coiled-coil region" evidence="7">
    <location>
        <begin position="795"/>
        <end position="829"/>
    </location>
</feature>
<evidence type="ECO:0000259" key="10">
    <source>
        <dbReference type="PROSITE" id="PS50835"/>
    </source>
</evidence>
<dbReference type="Pfam" id="PF07679">
    <property type="entry name" value="I-set"/>
    <property type="match status" value="1"/>
</dbReference>
<dbReference type="Gene3D" id="2.60.40.10">
    <property type="entry name" value="Immunoglobulins"/>
    <property type="match status" value="1"/>
</dbReference>
<organism evidence="11 12">
    <name type="scientific">Diabrotica balteata</name>
    <name type="common">Banded cucumber beetle</name>
    <dbReference type="NCBI Taxonomy" id="107213"/>
    <lineage>
        <taxon>Eukaryota</taxon>
        <taxon>Metazoa</taxon>
        <taxon>Ecdysozoa</taxon>
        <taxon>Arthropoda</taxon>
        <taxon>Hexapoda</taxon>
        <taxon>Insecta</taxon>
        <taxon>Pterygota</taxon>
        <taxon>Neoptera</taxon>
        <taxon>Endopterygota</taxon>
        <taxon>Coleoptera</taxon>
        <taxon>Polyphaga</taxon>
        <taxon>Cucujiformia</taxon>
        <taxon>Chrysomeloidea</taxon>
        <taxon>Chrysomelidae</taxon>
        <taxon>Galerucinae</taxon>
        <taxon>Diabroticina</taxon>
        <taxon>Diabroticites</taxon>
        <taxon>Diabrotica</taxon>
    </lineage>
</organism>
<keyword evidence="9" id="KW-1133">Transmembrane helix</keyword>
<dbReference type="FunFam" id="3.80.10.10:FF:000082">
    <property type="entry name" value="Leucine-rich repeat-containing 24"/>
    <property type="match status" value="1"/>
</dbReference>
<accession>A0A9N9T755</accession>
<evidence type="ECO:0000256" key="3">
    <source>
        <dbReference type="ARBA" id="ARBA00022737"/>
    </source>
</evidence>
<dbReference type="SUPFAM" id="SSF52058">
    <property type="entry name" value="L domain-like"/>
    <property type="match status" value="1"/>
</dbReference>
<evidence type="ECO:0000256" key="9">
    <source>
        <dbReference type="SAM" id="Phobius"/>
    </source>
</evidence>
<keyword evidence="9" id="KW-0472">Membrane</keyword>
<dbReference type="InterPro" id="IPR003591">
    <property type="entry name" value="Leu-rich_rpt_typical-subtyp"/>
</dbReference>
<dbReference type="PROSITE" id="PS50835">
    <property type="entry name" value="IG_LIKE"/>
    <property type="match status" value="1"/>
</dbReference>
<dbReference type="SMART" id="SM00409">
    <property type="entry name" value="IG"/>
    <property type="match status" value="1"/>
</dbReference>
<dbReference type="SUPFAM" id="SSF48726">
    <property type="entry name" value="Immunoglobulin"/>
    <property type="match status" value="1"/>
</dbReference>
<dbReference type="InterPro" id="IPR032675">
    <property type="entry name" value="LRR_dom_sf"/>
</dbReference>
<dbReference type="FunFam" id="2.60.40.10:FF:000032">
    <property type="entry name" value="palladin isoform X1"/>
    <property type="match status" value="1"/>
</dbReference>
<dbReference type="Pfam" id="PF13855">
    <property type="entry name" value="LRR_8"/>
    <property type="match status" value="1"/>
</dbReference>
<dbReference type="InterPro" id="IPR000483">
    <property type="entry name" value="Cys-rich_flank_reg_C"/>
</dbReference>
<name>A0A9N9T755_DIABA</name>
<feature type="domain" description="Ig-like" evidence="10">
    <location>
        <begin position="307"/>
        <end position="402"/>
    </location>
</feature>
<evidence type="ECO:0000313" key="12">
    <source>
        <dbReference type="Proteomes" id="UP001153709"/>
    </source>
</evidence>
<evidence type="ECO:0000313" key="11">
    <source>
        <dbReference type="EMBL" id="CAG9840137.1"/>
    </source>
</evidence>
<keyword evidence="1" id="KW-0433">Leucine-rich repeat</keyword>
<keyword evidence="3" id="KW-0677">Repeat</keyword>
<dbReference type="InterPro" id="IPR001611">
    <property type="entry name" value="Leu-rich_rpt"/>
</dbReference>
<dbReference type="PROSITE" id="PS51450">
    <property type="entry name" value="LRR"/>
    <property type="match status" value="3"/>
</dbReference>
<dbReference type="SMART" id="SM00369">
    <property type="entry name" value="LRR_TYP"/>
    <property type="match status" value="5"/>
</dbReference>
<gene>
    <name evidence="11" type="ORF">DIABBA_LOCUS12825</name>
</gene>
<keyword evidence="4" id="KW-1015">Disulfide bond</keyword>
<dbReference type="GO" id="GO:0071944">
    <property type="term" value="C:cell periphery"/>
    <property type="evidence" value="ECO:0007669"/>
    <property type="project" value="UniProtKB-ARBA"/>
</dbReference>
<feature type="transmembrane region" description="Helical" evidence="9">
    <location>
        <begin position="418"/>
        <end position="443"/>
    </location>
</feature>
<keyword evidence="7" id="KW-0175">Coiled coil</keyword>
<dbReference type="InterPro" id="IPR036179">
    <property type="entry name" value="Ig-like_dom_sf"/>
</dbReference>
<evidence type="ECO:0000256" key="7">
    <source>
        <dbReference type="SAM" id="Coils"/>
    </source>
</evidence>
<keyword evidence="6" id="KW-0393">Immunoglobulin domain</keyword>
<dbReference type="Gene3D" id="3.80.10.10">
    <property type="entry name" value="Ribonuclease Inhibitor"/>
    <property type="match status" value="2"/>
</dbReference>
<sequence length="887" mass="100484">MYLSLYLIFIFLSRKSAPIQRSVILKWRQKKTKTMKTRKFKPAFTMSTSVQLALLFYCYTIHLSESGCPRLCECKWKSGKESVICLNANFSSVPPEIDVGTQILDLTGNNLTSVKHEQFKKAGLVNLQKIFLANCRLKTLERYSFKYLINLVELDLSNNLLNNVPSHTFDSITELRELKLSGNPIQKIFNDAFVHLSQLIRLEISECRLTLIESRAFSGLEKSLESLKLDNNRLTEVLPESFTSLQNLHGLELDANPWNCSCFLRPLRAWMLKQNVPFGVPPVCHSPKRLYMKSWDKLDLDDYACVPEIFAYNSKAYGIEGKNITMTCRITGVPEPSVRWLMKNKVIANISGTSFAGSKKLYLVHLTNNSSELTIFSADLQDAGTYICAAENKAGRAEASVTLLVSKKQAGTGFSHKILIVVIVTGLVFVLGSCLISLCIYAVKKKQVIKWRTRRKNRREDNYEKIEMNFKVVQINGNVNVNVNQELAVVSDRRNGEYRVVSGADTDQEAEEEEDTTLDGCSVNKRFPKLLFKDEQQNNQRWNSSKLLEDHDDVGTTRKAIQEYSNINTTCSTTCGTYSQYSTPVSSPNVSSSIYCSTTTKRYLPPATSSVYLNKELSRLVEDREKDFPDLIEISPKSKSFEINQSNVLKAKGTSGSTSDINEIFCTLPRKKELHSARYRSNDSQTPLLHESRYGSSGGESIPCTQDVCMADLPKYSMTTSLNRNRVNKMSNSYMNLTREGRSTKEATTDISATPLLDVSNLESHVWYNKPREIISPTMSMTPNANSYDYHAAQLERFLEEYRSLQKQLKKMKETCDNLCMEKEREKQMASTFASSTSIFNKPSTLALSPNSNQHLASSMDFRNFEDEIKKYLIAKNLSPNNVNNSN</sequence>
<dbReference type="PANTHER" id="PTHR24366:SF140">
    <property type="entry name" value="IP22191P"/>
    <property type="match status" value="1"/>
</dbReference>
<evidence type="ECO:0000256" key="6">
    <source>
        <dbReference type="ARBA" id="ARBA00023319"/>
    </source>
</evidence>
<reference evidence="11" key="1">
    <citation type="submission" date="2022-01" db="EMBL/GenBank/DDBJ databases">
        <authorList>
            <person name="King R."/>
        </authorList>
    </citation>
    <scope>NUCLEOTIDE SEQUENCE</scope>
</reference>
<keyword evidence="9" id="KW-0812">Transmembrane</keyword>
<dbReference type="SMART" id="SM00408">
    <property type="entry name" value="IGc2"/>
    <property type="match status" value="1"/>
</dbReference>
<keyword evidence="5" id="KW-0325">Glycoprotein</keyword>
<dbReference type="InterPro" id="IPR013098">
    <property type="entry name" value="Ig_I-set"/>
</dbReference>
<dbReference type="Proteomes" id="UP001153709">
    <property type="component" value="Chromosome 9"/>
</dbReference>
<proteinExistence type="predicted"/>
<dbReference type="SMART" id="SM00082">
    <property type="entry name" value="LRRCT"/>
    <property type="match status" value="1"/>
</dbReference>
<dbReference type="AlphaFoldDB" id="A0A9N9T755"/>
<dbReference type="OrthoDB" id="643377at2759"/>
<keyword evidence="2" id="KW-0732">Signal</keyword>
<evidence type="ECO:0000256" key="8">
    <source>
        <dbReference type="SAM" id="MobiDB-lite"/>
    </source>
</evidence>
<dbReference type="Pfam" id="PF00560">
    <property type="entry name" value="LRR_1"/>
    <property type="match status" value="1"/>
</dbReference>
<dbReference type="InterPro" id="IPR007110">
    <property type="entry name" value="Ig-like_dom"/>
</dbReference>
<protein>
    <recommendedName>
        <fullName evidence="10">Ig-like domain-containing protein</fullName>
    </recommendedName>
</protein>
<keyword evidence="12" id="KW-1185">Reference proteome</keyword>